<name>A0A1R1PHR5_ZANCU</name>
<gene>
    <name evidence="1" type="ORF">AX774_g6163</name>
</gene>
<evidence type="ECO:0000313" key="1">
    <source>
        <dbReference type="EMBL" id="OMH80402.1"/>
    </source>
</evidence>
<sequence>MYSSERSGFSSSNQETFFVSLSFELELSFLSNTPKLHFSVLLRPNLHAILTPFRSGSLKSTPLSTSHLSILKLTSKHAMLIQSYSGFLGTTPPFLIQCSNTSTLSDLHAST</sequence>
<comment type="caution">
    <text evidence="1">The sequence shown here is derived from an EMBL/GenBank/DDBJ whole genome shotgun (WGS) entry which is preliminary data.</text>
</comment>
<organism evidence="1 2">
    <name type="scientific">Zancudomyces culisetae</name>
    <name type="common">Gut fungus</name>
    <name type="synonym">Smittium culisetae</name>
    <dbReference type="NCBI Taxonomy" id="1213189"/>
    <lineage>
        <taxon>Eukaryota</taxon>
        <taxon>Fungi</taxon>
        <taxon>Fungi incertae sedis</taxon>
        <taxon>Zoopagomycota</taxon>
        <taxon>Kickxellomycotina</taxon>
        <taxon>Harpellomycetes</taxon>
        <taxon>Harpellales</taxon>
        <taxon>Legeriomycetaceae</taxon>
        <taxon>Zancudomyces</taxon>
    </lineage>
</organism>
<dbReference type="Proteomes" id="UP000188320">
    <property type="component" value="Unassembled WGS sequence"/>
</dbReference>
<protein>
    <submittedName>
        <fullName evidence="1">Uncharacterized protein</fullName>
    </submittedName>
</protein>
<keyword evidence="2" id="KW-1185">Reference proteome</keyword>
<dbReference type="AlphaFoldDB" id="A0A1R1PHR5"/>
<reference evidence="2" key="1">
    <citation type="submission" date="2017-01" db="EMBL/GenBank/DDBJ databases">
        <authorList>
            <person name="Wang Y."/>
            <person name="White M."/>
            <person name="Kvist S."/>
            <person name="Moncalvo J.-M."/>
        </authorList>
    </citation>
    <scope>NUCLEOTIDE SEQUENCE [LARGE SCALE GENOMIC DNA]</scope>
    <source>
        <strain evidence="2">COL-18-3</strain>
    </source>
</reference>
<dbReference type="EMBL" id="LSSK01001201">
    <property type="protein sequence ID" value="OMH80402.1"/>
    <property type="molecule type" value="Genomic_DNA"/>
</dbReference>
<proteinExistence type="predicted"/>
<accession>A0A1R1PHR5</accession>
<evidence type="ECO:0000313" key="2">
    <source>
        <dbReference type="Proteomes" id="UP000188320"/>
    </source>
</evidence>